<dbReference type="Proteomes" id="UP001337681">
    <property type="component" value="Unassembled WGS sequence"/>
</dbReference>
<evidence type="ECO:0000313" key="2">
    <source>
        <dbReference type="Proteomes" id="UP001337681"/>
    </source>
</evidence>
<reference evidence="1 2" key="1">
    <citation type="submission" date="2024-01" db="EMBL/GenBank/DDBJ databases">
        <title>Pedobacter sp. nov., isolated from oil-contaminated soil.</title>
        <authorList>
            <person name="Le N.T.T."/>
        </authorList>
    </citation>
    <scope>NUCLEOTIDE SEQUENCE [LARGE SCALE GENOMIC DNA]</scope>
    <source>
        <strain evidence="1 2">VNH31</strain>
    </source>
</reference>
<dbReference type="RefSeq" id="WP_330146240.1">
    <property type="nucleotide sequence ID" value="NZ_JAZDQU010000002.1"/>
</dbReference>
<keyword evidence="2" id="KW-1185">Reference proteome</keyword>
<gene>
    <name evidence="1" type="ORF">VRU49_07905</name>
</gene>
<protein>
    <submittedName>
        <fullName evidence="1">HAD-IIIC family phosphatase</fullName>
    </submittedName>
</protein>
<dbReference type="Gene3D" id="3.40.50.1000">
    <property type="entry name" value="HAD superfamily/HAD-like"/>
    <property type="match status" value="1"/>
</dbReference>
<dbReference type="InterPro" id="IPR036412">
    <property type="entry name" value="HAD-like_sf"/>
</dbReference>
<dbReference type="SUPFAM" id="SSF56784">
    <property type="entry name" value="HAD-like"/>
    <property type="match status" value="1"/>
</dbReference>
<dbReference type="NCBIfam" id="TIGR01681">
    <property type="entry name" value="HAD-SF-IIIC"/>
    <property type="match status" value="1"/>
</dbReference>
<accession>A0ABU7H200</accession>
<name>A0ABU7H200_9SPHI</name>
<comment type="caution">
    <text evidence="1">The sequence shown here is derived from an EMBL/GenBank/DDBJ whole genome shotgun (WGS) entry which is preliminary data.</text>
</comment>
<evidence type="ECO:0000313" key="1">
    <source>
        <dbReference type="EMBL" id="MEE1885341.1"/>
    </source>
</evidence>
<dbReference type="InterPro" id="IPR023214">
    <property type="entry name" value="HAD_sf"/>
</dbReference>
<proteinExistence type="predicted"/>
<organism evidence="1 2">
    <name type="scientific">Pedobacter flavus</name>
    <dbReference type="NCBI Taxonomy" id="3113906"/>
    <lineage>
        <taxon>Bacteria</taxon>
        <taxon>Pseudomonadati</taxon>
        <taxon>Bacteroidota</taxon>
        <taxon>Sphingobacteriia</taxon>
        <taxon>Sphingobacteriales</taxon>
        <taxon>Sphingobacteriaceae</taxon>
        <taxon>Pedobacter</taxon>
    </lineage>
</organism>
<dbReference type="EMBL" id="JAZDQU010000002">
    <property type="protein sequence ID" value="MEE1885341.1"/>
    <property type="molecule type" value="Genomic_DNA"/>
</dbReference>
<dbReference type="InterPro" id="IPR010033">
    <property type="entry name" value="HAD_SF_ppase_IIIC"/>
</dbReference>
<sequence>MAKSENIRINSSEISNPFLMVYINDYVKKFRDYNSDEFHIVINGLNNFIPKGDQLFDELLRELKQHNFTIENEGNQERINEITVTCKNTTKDTTYNFKYQVKNLPAIVELSSKTDITVVGVIITKIIAEIIGKLKTLYKAIVLDLDDTLWMGTLSEDGIEKIRENMNSEKGAPFIEFMKFIKTLGKELGLFLALCSRNNTNLIESTINELDETIFPLKNQIDYIIANNNDKSDNIKIISEQLSILPNSIIFIDDNQIVRDEVKTKLPTVFVPEWTNHIDLVTTLSVSCAFERNELSLNSQNRRKQFRIIQAERIQNSLPKLSIKTITDEGHCESIKLFSKSNQFKFSRNDNDFGNDACSLYFEIIRENGDNLGICSAITYSHTMEIFHIHNWALSCRYFEMGLEEYILLFINNLAKPKKLLIDYDETEYNQKVGELLTKYSEAFKYNRENNQIEVVLTDESINKINQNTNLRNL</sequence>